<dbReference type="Pfam" id="PF03235">
    <property type="entry name" value="GmrSD_N"/>
    <property type="match status" value="1"/>
</dbReference>
<keyword evidence="3" id="KW-1185">Reference proteome</keyword>
<organism evidence="2 3">
    <name type="scientific">Stackebrandtia endophytica</name>
    <dbReference type="NCBI Taxonomy" id="1496996"/>
    <lineage>
        <taxon>Bacteria</taxon>
        <taxon>Bacillati</taxon>
        <taxon>Actinomycetota</taxon>
        <taxon>Actinomycetes</taxon>
        <taxon>Glycomycetales</taxon>
        <taxon>Glycomycetaceae</taxon>
        <taxon>Stackebrandtia</taxon>
    </lineage>
</organism>
<evidence type="ECO:0000259" key="1">
    <source>
        <dbReference type="Pfam" id="PF03235"/>
    </source>
</evidence>
<comment type="caution">
    <text evidence="2">The sequence shown here is derived from an EMBL/GenBank/DDBJ whole genome shotgun (WGS) entry which is preliminary data.</text>
</comment>
<feature type="domain" description="GmrSD restriction endonucleases N-terminal" evidence="1">
    <location>
        <begin position="24"/>
        <end position="166"/>
    </location>
</feature>
<name>A0A543AW84_9ACTN</name>
<dbReference type="OrthoDB" id="9787127at2"/>
<evidence type="ECO:0000313" key="2">
    <source>
        <dbReference type="EMBL" id="TQL76809.1"/>
    </source>
</evidence>
<dbReference type="Proteomes" id="UP000317043">
    <property type="component" value="Unassembled WGS sequence"/>
</dbReference>
<accession>A0A543AW84</accession>
<proteinExistence type="predicted"/>
<sequence length="374" mass="42754">MADHGLKFEIESKTVAEFRTLDKSGELILQPEYQRKAVWPERAKVSLMETILLGYPIPEIYLAYETSPEGEQTASVVDGQQRLTSLLEFLNNAFTLVGLEDERLREKFEGKLFKELPDDVRREFFQYRFPIRRLSNLADEFVRAVFARVNRVNMVLTEQELRNALLPGPFNDFLKDCAAHQISTKSGIFSGERRSRGGDLEFYAEVFGTCIFGLSNKKTELSERYDKISADFEDYQSRSIEFLELLTTLSEIVKWVGRTRWSNIVDMFTLLHVSWGLRNELGNASPNQKMQIQDLLDQFQRTVSVMKRDSENGEAAGVLESLADMVDMPVEKVKKIVKDYTSGIRNSSDLGSRRVRSQQLALVLSANLKGCLSD</sequence>
<gene>
    <name evidence="2" type="ORF">FB566_2346</name>
</gene>
<dbReference type="EMBL" id="VFOW01000001">
    <property type="protein sequence ID" value="TQL76809.1"/>
    <property type="molecule type" value="Genomic_DNA"/>
</dbReference>
<protein>
    <submittedName>
        <fullName evidence="2">Uncharacterized protein DUF262</fullName>
    </submittedName>
</protein>
<dbReference type="RefSeq" id="WP_142038771.1">
    <property type="nucleotide sequence ID" value="NZ_JBHTGS010000001.1"/>
</dbReference>
<reference evidence="2 3" key="1">
    <citation type="submission" date="2019-06" db="EMBL/GenBank/DDBJ databases">
        <title>Sequencing the genomes of 1000 actinobacteria strains.</title>
        <authorList>
            <person name="Klenk H.-P."/>
        </authorList>
    </citation>
    <scope>NUCLEOTIDE SEQUENCE [LARGE SCALE GENOMIC DNA]</scope>
    <source>
        <strain evidence="2 3">DSM 45928</strain>
    </source>
</reference>
<dbReference type="PANTHER" id="PTHR39639:SF1">
    <property type="entry name" value="DUF262 DOMAIN-CONTAINING PROTEIN"/>
    <property type="match status" value="1"/>
</dbReference>
<dbReference type="InParanoid" id="A0A543AW84"/>
<dbReference type="PANTHER" id="PTHR39639">
    <property type="entry name" value="CHROMOSOME 16, WHOLE GENOME SHOTGUN SEQUENCE"/>
    <property type="match status" value="1"/>
</dbReference>
<dbReference type="InterPro" id="IPR004919">
    <property type="entry name" value="GmrSD_N"/>
</dbReference>
<evidence type="ECO:0000313" key="3">
    <source>
        <dbReference type="Proteomes" id="UP000317043"/>
    </source>
</evidence>
<dbReference type="AlphaFoldDB" id="A0A543AW84"/>